<accession>A0A2I7KGI8</accession>
<dbReference type="EMBL" id="CP010729">
    <property type="protein sequence ID" value="AUR01709.1"/>
    <property type="molecule type" value="Genomic_DNA"/>
</dbReference>
<protein>
    <submittedName>
        <fullName evidence="1">Uncharacterized protein</fullName>
    </submittedName>
</protein>
<sequence length="252" mass="26640">MLREADVILSLDWLDVAGTLKLAGDVKAQVIQASLDYQLHNGWGMEHQALPALNLRLACGPDVAMHAIADALGVGAGEMPGDLPIKPALNAPDAEVELDIMTQAGALGEGLEGVCASFVCLPLGWAGEAWHFRHPLDFEGSDRLRTEGWEVVRGPQITLGVPLRLTEEQRQALLSDVAIIVVSSRSGLSDADLDASPRPRALVLPTIGVGAGDLGGLCRARSDRDEWCNARELFGDARSDRDADTGAAVPAA</sequence>
<name>A0A2I7KGI8_9RHOB</name>
<keyword evidence="1" id="KW-0614">Plasmid</keyword>
<reference evidence="1 2" key="2">
    <citation type="journal article" date="2017" name="Genome Biol. Evol.">
        <title>Trajectories and Drivers of Genome Evolution in Surface-Associated Marine Phaeobacter.</title>
        <authorList>
            <person name="Freese H.M."/>
            <person name="Sikorski J."/>
            <person name="Bunk B."/>
            <person name="Scheuner C."/>
            <person name="Meier-Kolthoff J.P."/>
            <person name="Sproer C."/>
            <person name="Gram L."/>
            <person name="Overmann J."/>
        </authorList>
    </citation>
    <scope>NUCLEOTIDE SEQUENCE [LARGE SCALE GENOMIC DNA]</scope>
    <source>
        <strain evidence="1 2">P88</strain>
        <plasmid evidence="2">pp88_d</plasmid>
    </source>
</reference>
<dbReference type="Proteomes" id="UP000236447">
    <property type="component" value="Plasmid pP88_d"/>
</dbReference>
<dbReference type="AlphaFoldDB" id="A0A2I7KGI8"/>
<dbReference type="RefSeq" id="WP_027246172.1">
    <property type="nucleotide sequence ID" value="NZ_CP010729.1"/>
</dbReference>
<proteinExistence type="predicted"/>
<evidence type="ECO:0000313" key="2">
    <source>
        <dbReference type="Proteomes" id="UP000236447"/>
    </source>
</evidence>
<reference evidence="1 2" key="1">
    <citation type="journal article" date="2017" name="Front. Microbiol.">
        <title>Phaeobacter piscinae sp. nov., a species of the Roseobacter group and potential aquaculture probiont.</title>
        <authorList>
            <person name="Sonnenschein E.C."/>
            <person name="Phippen C.B.W."/>
            <person name="Nielsen K.F."/>
            <person name="Mateiu R.V."/>
            <person name="Melchiorsen J."/>
            <person name="Gram L."/>
            <person name="Overmann J."/>
            <person name="Freese H.M."/>
        </authorList>
    </citation>
    <scope>NUCLEOTIDE SEQUENCE [LARGE SCALE GENOMIC DNA]</scope>
    <source>
        <strain evidence="1 2">P88</strain>
        <plasmid evidence="2">pp88_d</plasmid>
    </source>
</reference>
<geneLocation type="plasmid" evidence="2">
    <name>pp88_d</name>
</geneLocation>
<gene>
    <name evidence="1" type="ORF">PhaeoP88_04397</name>
</gene>
<evidence type="ECO:0000313" key="1">
    <source>
        <dbReference type="EMBL" id="AUR01709.1"/>
    </source>
</evidence>
<organism evidence="1 2">
    <name type="scientific">Phaeobacter inhibens</name>
    <dbReference type="NCBI Taxonomy" id="221822"/>
    <lineage>
        <taxon>Bacteria</taxon>
        <taxon>Pseudomonadati</taxon>
        <taxon>Pseudomonadota</taxon>
        <taxon>Alphaproteobacteria</taxon>
        <taxon>Rhodobacterales</taxon>
        <taxon>Roseobacteraceae</taxon>
        <taxon>Phaeobacter</taxon>
    </lineage>
</organism>